<dbReference type="Proteomes" id="UP000283684">
    <property type="component" value="Unassembled WGS sequence"/>
</dbReference>
<gene>
    <name evidence="2" type="ORF">Bun01g_22300</name>
    <name evidence="4" type="ORF">DW216_06045</name>
    <name evidence="3" type="ORF">DW988_19280</name>
</gene>
<protein>
    <submittedName>
        <fullName evidence="4">Uncharacterized protein</fullName>
    </submittedName>
</protein>
<keyword evidence="1" id="KW-1133">Transmembrane helix</keyword>
<dbReference type="Proteomes" id="UP000283766">
    <property type="component" value="Unassembled WGS sequence"/>
</dbReference>
<evidence type="ECO:0000313" key="2">
    <source>
        <dbReference type="EMBL" id="BBK87860.1"/>
    </source>
</evidence>
<reference evidence="5 6" key="1">
    <citation type="submission" date="2018-08" db="EMBL/GenBank/DDBJ databases">
        <title>A genome reference for cultivated species of the human gut microbiota.</title>
        <authorList>
            <person name="Zou Y."/>
            <person name="Xue W."/>
            <person name="Luo G."/>
        </authorList>
    </citation>
    <scope>NUCLEOTIDE SEQUENCE [LARGE SCALE GENOMIC DNA]</scope>
    <source>
        <strain evidence="4 6">AM18-14LB</strain>
        <strain evidence="3 5">AM50-4</strain>
    </source>
</reference>
<evidence type="ECO:0000313" key="7">
    <source>
        <dbReference type="Proteomes" id="UP000320533"/>
    </source>
</evidence>
<dbReference type="EMBL" id="QSEE01000028">
    <property type="protein sequence ID" value="RGZ44270.1"/>
    <property type="molecule type" value="Genomic_DNA"/>
</dbReference>
<proteinExistence type="predicted"/>
<dbReference type="AlphaFoldDB" id="A0A414WHE8"/>
<sequence length="61" mass="6877">MLTLKQSPIALIGIFFTCSLADGEPDTGKLIIALIVLVLTILYVLTCTYINQKKYEREKQM</sequence>
<evidence type="ECO:0000313" key="3">
    <source>
        <dbReference type="EMBL" id="RGZ44270.1"/>
    </source>
</evidence>
<reference evidence="2 7" key="2">
    <citation type="submission" date="2019-06" db="EMBL/GenBank/DDBJ databases">
        <title>Complete genome sequence of Bacteroides uniformis NBRC 113350.</title>
        <authorList>
            <person name="Miura T."/>
            <person name="Furukawa M."/>
            <person name="Shimamura M."/>
            <person name="Ohyama Y."/>
            <person name="Yamazoe A."/>
            <person name="Kawasaki H."/>
        </authorList>
    </citation>
    <scope>NUCLEOTIDE SEQUENCE [LARGE SCALE GENOMIC DNA]</scope>
    <source>
        <strain evidence="2 7">NBRC 113350</strain>
    </source>
</reference>
<evidence type="ECO:0000256" key="1">
    <source>
        <dbReference type="SAM" id="Phobius"/>
    </source>
</evidence>
<accession>A0A414WHE8</accession>
<dbReference type="KEGG" id="bun:Bun01g_22300"/>
<feature type="transmembrane region" description="Helical" evidence="1">
    <location>
        <begin position="31"/>
        <end position="51"/>
    </location>
</feature>
<evidence type="ECO:0000313" key="6">
    <source>
        <dbReference type="Proteomes" id="UP000283766"/>
    </source>
</evidence>
<dbReference type="EMBL" id="QRJL01000002">
    <property type="protein sequence ID" value="RHH33703.1"/>
    <property type="molecule type" value="Genomic_DNA"/>
</dbReference>
<evidence type="ECO:0000313" key="4">
    <source>
        <dbReference type="EMBL" id="RHH33703.1"/>
    </source>
</evidence>
<dbReference type="EMBL" id="AP019724">
    <property type="protein sequence ID" value="BBK87860.1"/>
    <property type="molecule type" value="Genomic_DNA"/>
</dbReference>
<organism evidence="4 6">
    <name type="scientific">Bacteroides uniformis</name>
    <dbReference type="NCBI Taxonomy" id="820"/>
    <lineage>
        <taxon>Bacteria</taxon>
        <taxon>Pseudomonadati</taxon>
        <taxon>Bacteroidota</taxon>
        <taxon>Bacteroidia</taxon>
        <taxon>Bacteroidales</taxon>
        <taxon>Bacteroidaceae</taxon>
        <taxon>Bacteroides</taxon>
    </lineage>
</organism>
<evidence type="ECO:0000313" key="5">
    <source>
        <dbReference type="Proteomes" id="UP000283684"/>
    </source>
</evidence>
<keyword evidence="1" id="KW-0472">Membrane</keyword>
<dbReference type="Proteomes" id="UP000320533">
    <property type="component" value="Chromosome"/>
</dbReference>
<name>A0A414WHE8_BACUN</name>
<keyword evidence="1" id="KW-0812">Transmembrane</keyword>